<name>A0A8H2WWZ8_9AGAM</name>
<protein>
    <submittedName>
        <fullName evidence="1">Uncharacterized protein</fullName>
    </submittedName>
</protein>
<evidence type="ECO:0000313" key="1">
    <source>
        <dbReference type="EMBL" id="CAE6411005.1"/>
    </source>
</evidence>
<evidence type="ECO:0000313" key="2">
    <source>
        <dbReference type="Proteomes" id="UP000663850"/>
    </source>
</evidence>
<sequence>MIPSQSVLLPFDKVTGYIDDALLALGLHTEARTSFITYWLPDLSKHAFIALRFLPQDEYEKAAPLNITPIPEVVTRVFMLFRGVEESQIELWNDAMDMERMDASVWKNIVGIDEAKVHDKSLFRVLEWGGVGVKWVAYVMLCDGEVL</sequence>
<reference evidence="1" key="1">
    <citation type="submission" date="2021-01" db="EMBL/GenBank/DDBJ databases">
        <authorList>
            <person name="Kaushik A."/>
        </authorList>
    </citation>
    <scope>NUCLEOTIDE SEQUENCE</scope>
    <source>
        <strain evidence="1">Type strain: AG8-Rh-89/</strain>
    </source>
</reference>
<organism evidence="1 2">
    <name type="scientific">Rhizoctonia solani</name>
    <dbReference type="NCBI Taxonomy" id="456999"/>
    <lineage>
        <taxon>Eukaryota</taxon>
        <taxon>Fungi</taxon>
        <taxon>Dikarya</taxon>
        <taxon>Basidiomycota</taxon>
        <taxon>Agaricomycotina</taxon>
        <taxon>Agaricomycetes</taxon>
        <taxon>Cantharellales</taxon>
        <taxon>Ceratobasidiaceae</taxon>
        <taxon>Rhizoctonia</taxon>
    </lineage>
</organism>
<dbReference type="EMBL" id="CAJMWZ010000076">
    <property type="protein sequence ID" value="CAE6411005.1"/>
    <property type="molecule type" value="Genomic_DNA"/>
</dbReference>
<proteinExistence type="predicted"/>
<dbReference type="AlphaFoldDB" id="A0A8H2WWZ8"/>
<dbReference type="Proteomes" id="UP000663850">
    <property type="component" value="Unassembled WGS sequence"/>
</dbReference>
<accession>A0A8H2WWZ8</accession>
<comment type="caution">
    <text evidence="1">The sequence shown here is derived from an EMBL/GenBank/DDBJ whole genome shotgun (WGS) entry which is preliminary data.</text>
</comment>
<gene>
    <name evidence="1" type="ORF">RDB_LOCUS1283</name>
</gene>